<sequence>MAMLESIVGALLLMPLLTLILFIIFACKPWRLFFSSSSSRSRTIKSKRLLLFSGNDYLGLSSHPTIGNAAAKVRLMKGLAERYRSVEVFIYQHCDMSHLNELLSKCKMKRKVVVTDGLMEHLFVKKMGVE</sequence>
<evidence type="ECO:0000313" key="3">
    <source>
        <dbReference type="Proteomes" id="UP000327013"/>
    </source>
</evidence>
<protein>
    <recommendedName>
        <fullName evidence="4">Aminotransferase class I/classII domain-containing protein</fullName>
    </recommendedName>
</protein>
<evidence type="ECO:0000313" key="2">
    <source>
        <dbReference type="EMBL" id="KAE8123774.1"/>
    </source>
</evidence>
<dbReference type="Gene3D" id="3.40.640.10">
    <property type="entry name" value="Type I PLP-dependent aspartate aminotransferase-like (Major domain)"/>
    <property type="match status" value="1"/>
</dbReference>
<dbReference type="AlphaFoldDB" id="A0A5N6RRT4"/>
<dbReference type="InterPro" id="IPR015421">
    <property type="entry name" value="PyrdxlP-dep_Trfase_major"/>
</dbReference>
<accession>A0A5N6RRT4</accession>
<organism evidence="2 3">
    <name type="scientific">Carpinus fangiana</name>
    <dbReference type="NCBI Taxonomy" id="176857"/>
    <lineage>
        <taxon>Eukaryota</taxon>
        <taxon>Viridiplantae</taxon>
        <taxon>Streptophyta</taxon>
        <taxon>Embryophyta</taxon>
        <taxon>Tracheophyta</taxon>
        <taxon>Spermatophyta</taxon>
        <taxon>Magnoliopsida</taxon>
        <taxon>eudicotyledons</taxon>
        <taxon>Gunneridae</taxon>
        <taxon>Pentapetalae</taxon>
        <taxon>rosids</taxon>
        <taxon>fabids</taxon>
        <taxon>Fagales</taxon>
        <taxon>Betulaceae</taxon>
        <taxon>Carpinus</taxon>
    </lineage>
</organism>
<dbReference type="OrthoDB" id="10263824at2759"/>
<keyword evidence="1" id="KW-1133">Transmembrane helix</keyword>
<gene>
    <name evidence="2" type="ORF">FH972_018704</name>
</gene>
<keyword evidence="3" id="KW-1185">Reference proteome</keyword>
<dbReference type="EMBL" id="CM017328">
    <property type="protein sequence ID" value="KAE8123774.1"/>
    <property type="molecule type" value="Genomic_DNA"/>
</dbReference>
<keyword evidence="1" id="KW-0472">Membrane</keyword>
<evidence type="ECO:0000256" key="1">
    <source>
        <dbReference type="SAM" id="Phobius"/>
    </source>
</evidence>
<name>A0A5N6RRT4_9ROSI</name>
<evidence type="ECO:0008006" key="4">
    <source>
        <dbReference type="Google" id="ProtNLM"/>
    </source>
</evidence>
<feature type="transmembrane region" description="Helical" evidence="1">
    <location>
        <begin position="6"/>
        <end position="27"/>
    </location>
</feature>
<keyword evidence="1" id="KW-0812">Transmembrane</keyword>
<dbReference type="Proteomes" id="UP000327013">
    <property type="component" value="Chromosome 8"/>
</dbReference>
<proteinExistence type="predicted"/>
<reference evidence="2 3" key="1">
    <citation type="submission" date="2019-06" db="EMBL/GenBank/DDBJ databases">
        <title>A chromosomal-level reference genome of Carpinus fangiana (Coryloideae, Betulaceae).</title>
        <authorList>
            <person name="Yang X."/>
            <person name="Wang Z."/>
            <person name="Zhang L."/>
            <person name="Hao G."/>
            <person name="Liu J."/>
            <person name="Yang Y."/>
        </authorList>
    </citation>
    <scope>NUCLEOTIDE SEQUENCE [LARGE SCALE GENOMIC DNA]</scope>
    <source>
        <strain evidence="2">Cfa_2016G</strain>
        <tissue evidence="2">Leaf</tissue>
    </source>
</reference>